<evidence type="ECO:0000256" key="1">
    <source>
        <dbReference type="SAM" id="Phobius"/>
    </source>
</evidence>
<dbReference type="EMBL" id="CAMPGE010017467">
    <property type="protein sequence ID" value="CAI2375946.1"/>
    <property type="molecule type" value="Genomic_DNA"/>
</dbReference>
<proteinExistence type="predicted"/>
<organism evidence="2 3">
    <name type="scientific">Euplotes crassus</name>
    <dbReference type="NCBI Taxonomy" id="5936"/>
    <lineage>
        <taxon>Eukaryota</taxon>
        <taxon>Sar</taxon>
        <taxon>Alveolata</taxon>
        <taxon>Ciliophora</taxon>
        <taxon>Intramacronucleata</taxon>
        <taxon>Spirotrichea</taxon>
        <taxon>Hypotrichia</taxon>
        <taxon>Euplotida</taxon>
        <taxon>Euplotidae</taxon>
        <taxon>Moneuplotes</taxon>
    </lineage>
</organism>
<name>A0AAD1XNC4_EUPCR</name>
<dbReference type="AlphaFoldDB" id="A0AAD1XNC4"/>
<dbReference type="Proteomes" id="UP001295684">
    <property type="component" value="Unassembled WGS sequence"/>
</dbReference>
<sequence>MVRQETDQDLPFKIRPIQLVMHNPNFFWVHPLDTSKSIQVLGGAGFLFSAFAGAGISLTYYKFNQATSVPATFYQNVFKTWGRLLFGLAIGGYVGYLRFGDRQRLHNAYTSYRLRRRYPGAINITEKDIWKHKGHKCHNHIYEFQ</sequence>
<accession>A0AAD1XNC4</accession>
<comment type="caution">
    <text evidence="2">The sequence shown here is derived from an EMBL/GenBank/DDBJ whole genome shotgun (WGS) entry which is preliminary data.</text>
</comment>
<keyword evidence="1" id="KW-1133">Transmembrane helix</keyword>
<reference evidence="2" key="1">
    <citation type="submission" date="2023-07" db="EMBL/GenBank/DDBJ databases">
        <authorList>
            <consortium name="AG Swart"/>
            <person name="Singh M."/>
            <person name="Singh A."/>
            <person name="Seah K."/>
            <person name="Emmerich C."/>
        </authorList>
    </citation>
    <scope>NUCLEOTIDE SEQUENCE</scope>
    <source>
        <strain evidence="2">DP1</strain>
    </source>
</reference>
<gene>
    <name evidence="2" type="ORF">ECRASSUSDP1_LOCUS17314</name>
</gene>
<protein>
    <submittedName>
        <fullName evidence="2">Uncharacterized protein</fullName>
    </submittedName>
</protein>
<evidence type="ECO:0000313" key="3">
    <source>
        <dbReference type="Proteomes" id="UP001295684"/>
    </source>
</evidence>
<feature type="transmembrane region" description="Helical" evidence="1">
    <location>
        <begin position="81"/>
        <end position="99"/>
    </location>
</feature>
<keyword evidence="1" id="KW-0472">Membrane</keyword>
<feature type="transmembrane region" description="Helical" evidence="1">
    <location>
        <begin position="40"/>
        <end position="61"/>
    </location>
</feature>
<keyword evidence="1" id="KW-0812">Transmembrane</keyword>
<keyword evidence="3" id="KW-1185">Reference proteome</keyword>
<evidence type="ECO:0000313" key="2">
    <source>
        <dbReference type="EMBL" id="CAI2375946.1"/>
    </source>
</evidence>